<sequence>MVLLLHLFQRAANGQKFEYSEIMIWAFNEYPDILPWKWIQFSIFGGGWLAAMTVYRENDYHFYG</sequence>
<protein>
    <submittedName>
        <fullName evidence="1">Uncharacterized protein</fullName>
    </submittedName>
</protein>
<evidence type="ECO:0000313" key="2">
    <source>
        <dbReference type="Proteomes" id="UP000191931"/>
    </source>
</evidence>
<dbReference type="EMBL" id="FWEV01000086">
    <property type="protein sequence ID" value="SLM29337.1"/>
    <property type="molecule type" value="Genomic_DNA"/>
</dbReference>
<proteinExistence type="predicted"/>
<dbReference type="STRING" id="1246637.MTBBW1_1760003"/>
<reference evidence="1 2" key="1">
    <citation type="submission" date="2017-03" db="EMBL/GenBank/DDBJ databases">
        <authorList>
            <person name="Afonso C.L."/>
            <person name="Miller P.J."/>
            <person name="Scott M.A."/>
            <person name="Spackman E."/>
            <person name="Goraichik I."/>
            <person name="Dimitrov K.M."/>
            <person name="Suarez D.L."/>
            <person name="Swayne D.E."/>
        </authorList>
    </citation>
    <scope>NUCLEOTIDE SEQUENCE [LARGE SCALE GENOMIC DNA]</scope>
    <source>
        <strain evidence="1">PRJEB14757</strain>
    </source>
</reference>
<dbReference type="Proteomes" id="UP000191931">
    <property type="component" value="Unassembled WGS sequence"/>
</dbReference>
<accession>A0A1W1HA32</accession>
<keyword evidence="2" id="KW-1185">Reference proteome</keyword>
<organism evidence="1 2">
    <name type="scientific">Desulfamplus magnetovallimortis</name>
    <dbReference type="NCBI Taxonomy" id="1246637"/>
    <lineage>
        <taxon>Bacteria</taxon>
        <taxon>Pseudomonadati</taxon>
        <taxon>Thermodesulfobacteriota</taxon>
        <taxon>Desulfobacteria</taxon>
        <taxon>Desulfobacterales</taxon>
        <taxon>Desulfobacteraceae</taxon>
        <taxon>Desulfamplus</taxon>
    </lineage>
</organism>
<name>A0A1W1HA32_9BACT</name>
<evidence type="ECO:0000313" key="1">
    <source>
        <dbReference type="EMBL" id="SLM29337.1"/>
    </source>
</evidence>
<gene>
    <name evidence="1" type="ORF">MTBBW1_1760003</name>
</gene>
<dbReference type="AlphaFoldDB" id="A0A1W1HA32"/>